<dbReference type="Proteomes" id="UP001438707">
    <property type="component" value="Unassembled WGS sequence"/>
</dbReference>
<feature type="domain" description="LsmAD" evidence="2">
    <location>
        <begin position="80"/>
        <end position="151"/>
    </location>
</feature>
<dbReference type="PANTHER" id="PTHR12854">
    <property type="entry name" value="ATAXIN 2-RELATED"/>
    <property type="match status" value="1"/>
</dbReference>
<feature type="compositionally biased region" description="Polar residues" evidence="1">
    <location>
        <begin position="469"/>
        <end position="478"/>
    </location>
</feature>
<accession>A0AAW1S1W2</accession>
<dbReference type="SMART" id="SM01272">
    <property type="entry name" value="LsmAD"/>
    <property type="match status" value="1"/>
</dbReference>
<feature type="region of interest" description="Disordered" evidence="1">
    <location>
        <begin position="1011"/>
        <end position="1092"/>
    </location>
</feature>
<dbReference type="InterPro" id="IPR009604">
    <property type="entry name" value="LsmAD_domain"/>
</dbReference>
<feature type="compositionally biased region" description="Low complexity" evidence="1">
    <location>
        <begin position="626"/>
        <end position="653"/>
    </location>
</feature>
<feature type="compositionally biased region" description="Polar residues" evidence="1">
    <location>
        <begin position="485"/>
        <end position="498"/>
    </location>
</feature>
<feature type="compositionally biased region" description="Gly residues" evidence="1">
    <location>
        <begin position="1062"/>
        <end position="1071"/>
    </location>
</feature>
<dbReference type="GO" id="GO:0034063">
    <property type="term" value="P:stress granule assembly"/>
    <property type="evidence" value="ECO:0007669"/>
    <property type="project" value="TreeGrafter"/>
</dbReference>
<dbReference type="EMBL" id="JALJOS010000004">
    <property type="protein sequence ID" value="KAK9840098.1"/>
    <property type="molecule type" value="Genomic_DNA"/>
</dbReference>
<evidence type="ECO:0000313" key="4">
    <source>
        <dbReference type="Proteomes" id="UP001438707"/>
    </source>
</evidence>
<evidence type="ECO:0000256" key="1">
    <source>
        <dbReference type="SAM" id="MobiDB-lite"/>
    </source>
</evidence>
<name>A0AAW1S1W2_9CHLO</name>
<proteinExistence type="predicted"/>
<feature type="region of interest" description="Disordered" evidence="1">
    <location>
        <begin position="118"/>
        <end position="138"/>
    </location>
</feature>
<dbReference type="AlphaFoldDB" id="A0AAW1S1W2"/>
<feature type="compositionally biased region" description="Low complexity" evidence="1">
    <location>
        <begin position="865"/>
        <end position="877"/>
    </location>
</feature>
<evidence type="ECO:0000259" key="2">
    <source>
        <dbReference type="SMART" id="SM01272"/>
    </source>
</evidence>
<feature type="compositionally biased region" description="Pro residues" evidence="1">
    <location>
        <begin position="1036"/>
        <end position="1051"/>
    </location>
</feature>
<keyword evidence="4" id="KW-1185">Reference proteome</keyword>
<reference evidence="3 4" key="1">
    <citation type="journal article" date="2024" name="Nat. Commun.">
        <title>Phylogenomics reveals the evolutionary origins of lichenization in chlorophyte algae.</title>
        <authorList>
            <person name="Puginier C."/>
            <person name="Libourel C."/>
            <person name="Otte J."/>
            <person name="Skaloud P."/>
            <person name="Haon M."/>
            <person name="Grisel S."/>
            <person name="Petersen M."/>
            <person name="Berrin J.G."/>
            <person name="Delaux P.M."/>
            <person name="Dal Grande F."/>
            <person name="Keller J."/>
        </authorList>
    </citation>
    <scope>NUCLEOTIDE SEQUENCE [LARGE SCALE GENOMIC DNA]</scope>
    <source>
        <strain evidence="3 4">SAG 2145</strain>
    </source>
</reference>
<dbReference type="GO" id="GO:0003729">
    <property type="term" value="F:mRNA binding"/>
    <property type="evidence" value="ECO:0007669"/>
    <property type="project" value="TreeGrafter"/>
</dbReference>
<organism evidence="3 4">
    <name type="scientific">Apatococcus lobatus</name>
    <dbReference type="NCBI Taxonomy" id="904363"/>
    <lineage>
        <taxon>Eukaryota</taxon>
        <taxon>Viridiplantae</taxon>
        <taxon>Chlorophyta</taxon>
        <taxon>core chlorophytes</taxon>
        <taxon>Trebouxiophyceae</taxon>
        <taxon>Chlorellales</taxon>
        <taxon>Chlorellaceae</taxon>
        <taxon>Apatococcus</taxon>
    </lineage>
</organism>
<dbReference type="Pfam" id="PF06741">
    <property type="entry name" value="LsmAD"/>
    <property type="match status" value="1"/>
</dbReference>
<dbReference type="PANTHER" id="PTHR12854:SF7">
    <property type="entry name" value="ATAXIN-2 HOMOLOG"/>
    <property type="match status" value="1"/>
</dbReference>
<gene>
    <name evidence="3" type="ORF">WJX74_003252</name>
</gene>
<dbReference type="GO" id="GO:0010494">
    <property type="term" value="C:cytoplasmic stress granule"/>
    <property type="evidence" value="ECO:0007669"/>
    <property type="project" value="TreeGrafter"/>
</dbReference>
<feature type="region of interest" description="Disordered" evidence="1">
    <location>
        <begin position="250"/>
        <end position="278"/>
    </location>
</feature>
<feature type="region of interest" description="Disordered" evidence="1">
    <location>
        <begin position="442"/>
        <end position="584"/>
    </location>
</feature>
<feature type="compositionally biased region" description="Polar residues" evidence="1">
    <location>
        <begin position="683"/>
        <end position="705"/>
    </location>
</feature>
<feature type="compositionally biased region" description="Low complexity" evidence="1">
    <location>
        <begin position="540"/>
        <end position="584"/>
    </location>
</feature>
<feature type="region of interest" description="Disordered" evidence="1">
    <location>
        <begin position="626"/>
        <end position="910"/>
    </location>
</feature>
<feature type="region of interest" description="Disordered" evidence="1">
    <location>
        <begin position="156"/>
        <end position="237"/>
    </location>
</feature>
<evidence type="ECO:0000313" key="3">
    <source>
        <dbReference type="EMBL" id="KAK9840098.1"/>
    </source>
</evidence>
<feature type="compositionally biased region" description="Low complexity" evidence="1">
    <location>
        <begin position="775"/>
        <end position="795"/>
    </location>
</feature>
<feature type="compositionally biased region" description="Low complexity" evidence="1">
    <location>
        <begin position="192"/>
        <end position="205"/>
    </location>
</feature>
<sequence>MAPAAGAEDGVSIDAAIAKPAGKEGFGRTRKLEAWKPAADDVPAGGVVDGGLECSSSQAWNNNSSSHGQWDQFAANKARFGVETSWDEGLYTTRLDKRNAKISEQDAARIAAEIEAESSSNRHLAEERRHWPLPSHGGADEEDLYSAVARGPNAAGPWRVAGKGGRKSSASGGPAPTVPLRSATKPIPTPAAPQLQPQAQPQAIPSRELPEAGPADELKEDMLSKDNGISNGYEASSAPTLQVPNAWNRAGAMPATPESPGLGSQSEASPTVPIGVDHRKEVNRLRSYLNNPQARPKDWSSPYGTPKNSFLLSHMPRSPIADSPLVSNSTAVDALNLNPGMPRIDEKALREFHRIKGEQMEAVSRAQAAERLERMRTFRKQQQGGPQAGSSAASTSEGVLSPSAILSPASAGALPLDSGQAAVPSGHPLAAAGSKNGHPLAAAGLSGGLPTSGHPSGGYVLDSHGPNGGSPTPRSSLTAALKGSSPVQTPNPTFQVQTAAERGVTGSGAVPPPGRTTVGFSVEAPGFVPAAQKVQQSQGSTSAAAPRPAAGPQAPSAASTTGPSMSQPSAAAPAASSTAASSSALNANTPEFKFNPSAREFKPFASSTPSAAAAATAAPATSAAAAAHATDPATQPTPAAAAAKAAGSATQPSPAGQLTPKAPTAGPSAESTGPAAAGPSQPNPSVTPAAPTQPTGNQPQRNLTVTAPAPTKVAGRGFEPKRQGSGNHERSMPPGGFTSSQTGVSSAFAPASRVPHEQGPRTTPGKSPGVGIARMGSGKTMGSPGSGSGMSRAPSGGPGMGGPPNSPFGMQRAPSGGSGVGGHMGRTASHLSANMTGRTHPPHNGPPLTSPGSQRGRPQHKAPLSPQNRHSSRSSSRPPEPPAWYPGEGQPFSPPQGGPMQMGPMPMQGPQMGFGWVPGNGMPPPQQGYSMMPGQPPMMFMGPRGPFTPAPGQAYMMPGYGLVMPHPMQVAMAQGRGAPMFQPTMMGPVGHPGVPHPGMGMPMGDMRMQGMGAPGLMPQGPVFDMPGMSPGQQGPFHPPHQGPPRGPPQGPFPDGNSPTRGPKGGNVGGPTGSPSPRRWEGPQQPEQAGQSG</sequence>
<dbReference type="InterPro" id="IPR045117">
    <property type="entry name" value="ATXN2-like"/>
</dbReference>
<feature type="compositionally biased region" description="Low complexity" evidence="1">
    <location>
        <begin position="898"/>
        <end position="910"/>
    </location>
</feature>
<feature type="compositionally biased region" description="Polar residues" evidence="1">
    <location>
        <begin position="227"/>
        <end position="237"/>
    </location>
</feature>
<feature type="compositionally biased region" description="Basic and acidic residues" evidence="1">
    <location>
        <begin position="718"/>
        <end position="731"/>
    </location>
</feature>
<protein>
    <recommendedName>
        <fullName evidence="2">LsmAD domain-containing protein</fullName>
    </recommendedName>
</protein>
<comment type="caution">
    <text evidence="3">The sequence shown here is derived from an EMBL/GenBank/DDBJ whole genome shotgun (WGS) entry which is preliminary data.</text>
</comment>